<dbReference type="Gene3D" id="3.40.50.1980">
    <property type="entry name" value="Nitrogenase molybdenum iron protein domain"/>
    <property type="match status" value="2"/>
</dbReference>
<dbReference type="EMBL" id="CP011366">
    <property type="protein sequence ID" value="AKG73566.1"/>
    <property type="molecule type" value="Genomic_DNA"/>
</dbReference>
<evidence type="ECO:0000256" key="2">
    <source>
        <dbReference type="ARBA" id="ARBA00022833"/>
    </source>
</evidence>
<feature type="region of interest" description="Disordered" evidence="4">
    <location>
        <begin position="316"/>
        <end position="341"/>
    </location>
</feature>
<dbReference type="Proteomes" id="UP000183090">
    <property type="component" value="Unassembled WGS sequence"/>
</dbReference>
<dbReference type="InterPro" id="IPR006129">
    <property type="entry name" value="AdhesinB"/>
</dbReference>
<reference evidence="7 9" key="1">
    <citation type="journal article" date="2015" name="Int. J. Syst. Evol. Microbiol.">
        <title>Complete genome sequence of Salinicoccus halodurans H3B36, isolated from the Qaidam Basin in China.</title>
        <authorList>
            <person name="Jiang K."/>
            <person name="Xue Y."/>
            <person name="Ma Y."/>
        </authorList>
    </citation>
    <scope>NUCLEOTIDE SEQUENCE [LARGE SCALE GENOMIC DNA]</scope>
    <source>
        <strain evidence="7 9">H3B36</strain>
    </source>
</reference>
<feature type="chain" id="PRO_5043702554" evidence="5">
    <location>
        <begin position="20"/>
        <end position="516"/>
    </location>
</feature>
<keyword evidence="2" id="KW-0862">Zinc</keyword>
<feature type="coiled-coil region" evidence="3">
    <location>
        <begin position="172"/>
        <end position="199"/>
    </location>
</feature>
<name>A0A0F7HJK3_9STAP</name>
<reference evidence="8 10" key="3">
    <citation type="submission" date="2016-10" db="EMBL/GenBank/DDBJ databases">
        <authorList>
            <person name="Varghese N."/>
            <person name="Submissions S."/>
        </authorList>
    </citation>
    <scope>NUCLEOTIDE SEQUENCE [LARGE SCALE GENOMIC DNA]</scope>
    <source>
        <strain evidence="8 10">CGMCC 1.6501</strain>
    </source>
</reference>
<dbReference type="KEGG" id="shv:AAT16_04665"/>
<dbReference type="Proteomes" id="UP000034029">
    <property type="component" value="Chromosome"/>
</dbReference>
<dbReference type="Gene3D" id="2.40.128.20">
    <property type="match status" value="1"/>
</dbReference>
<dbReference type="EMBL" id="FOTB01000001">
    <property type="protein sequence ID" value="SFK52679.1"/>
    <property type="molecule type" value="Genomic_DNA"/>
</dbReference>
<evidence type="ECO:0000256" key="5">
    <source>
        <dbReference type="SAM" id="SignalP"/>
    </source>
</evidence>
<evidence type="ECO:0000313" key="10">
    <source>
        <dbReference type="Proteomes" id="UP000183090"/>
    </source>
</evidence>
<sequence>MFRRSLWFLSAMSVIILTACGAASPEESEGSGKIEVYTTVFALQSLTEQIAGDNAEVHSIYPNGTDIHSYEPTQKDMLSYAESDLFITTNKELDAVSGKIADVLNEDIEILEAVGDTGHLLEDTHSHDHGEGDDHDHSHGEIDPHVWLDPVLSIDMAEAIKDKLSTLDPDNAEAYEENFETVKADLEELDASLESVTEDSKVKNVYISHESIGYLANRYGFTQHGVSGMNNEEPTQKEVIDMVEGLKADGSKYILTEQNISNKVTDIIKDAGGVEQLGFHNLSVLMDEDNPDTDYQTLMRHNIEVLDRALNDYDDAEAEQNASEASEKHDHDHSVDEDVYNGYFDDGDVRDRDLSDWEGKWQSVYPYLQDGTLAPVFEHKAEDGKMTAAEYEEYYTAGYRTDVEKIEITGNMMTFQKNGESHTGEYVYDGYEILEYEAGNRGVRYLFTLKDPENKNAELPRYIQFSDHGISPMESHHFHIYMGDDREAMLQEMYHWPTYYPLDMSGDEIVEEMLHH</sequence>
<keyword evidence="3" id="KW-0175">Coiled coil</keyword>
<evidence type="ECO:0000256" key="4">
    <source>
        <dbReference type="SAM" id="MobiDB-lite"/>
    </source>
</evidence>
<evidence type="ECO:0000313" key="8">
    <source>
        <dbReference type="EMBL" id="SFK52679.1"/>
    </source>
</evidence>
<keyword evidence="1 5" id="KW-0732">Signal</keyword>
<dbReference type="Pfam" id="PF01297">
    <property type="entry name" value="ZnuA"/>
    <property type="match status" value="1"/>
</dbReference>
<gene>
    <name evidence="7" type="ORF">AAT16_04665</name>
    <name evidence="8" type="ORF">SAMN05216235_0169</name>
</gene>
<evidence type="ECO:0000256" key="3">
    <source>
        <dbReference type="SAM" id="Coils"/>
    </source>
</evidence>
<feature type="compositionally biased region" description="Basic and acidic residues" evidence="4">
    <location>
        <begin position="325"/>
        <end position="336"/>
    </location>
</feature>
<dbReference type="GO" id="GO:0008270">
    <property type="term" value="F:zinc ion binding"/>
    <property type="evidence" value="ECO:0007669"/>
    <property type="project" value="InterPro"/>
</dbReference>
<dbReference type="OrthoDB" id="9810636at2"/>
<dbReference type="PANTHER" id="PTHR42953:SF8">
    <property type="entry name" value="ZINT DOMAIN-CONTAINING PROTEIN"/>
    <property type="match status" value="1"/>
</dbReference>
<protein>
    <submittedName>
        <fullName evidence="8">Zinc transport system substrate-binding protein</fullName>
    </submittedName>
</protein>
<dbReference type="InterPro" id="IPR012674">
    <property type="entry name" value="Calycin"/>
</dbReference>
<proteinExistence type="predicted"/>
<dbReference type="Pfam" id="PF09223">
    <property type="entry name" value="ZinT"/>
    <property type="match status" value="1"/>
</dbReference>
<dbReference type="InterPro" id="IPR015304">
    <property type="entry name" value="ZinT_dom"/>
</dbReference>
<keyword evidence="9" id="KW-1185">Reference proteome</keyword>
<dbReference type="InterPro" id="IPR006127">
    <property type="entry name" value="ZnuA-like"/>
</dbReference>
<feature type="signal peptide" evidence="5">
    <location>
        <begin position="1"/>
        <end position="19"/>
    </location>
</feature>
<accession>A0A0F7HJK3</accession>
<dbReference type="AlphaFoldDB" id="A0A0F7HJK3"/>
<dbReference type="PANTHER" id="PTHR42953">
    <property type="entry name" value="HIGH-AFFINITY ZINC UPTAKE SYSTEM PROTEIN ZNUA-RELATED"/>
    <property type="match status" value="1"/>
</dbReference>
<dbReference type="GO" id="GO:0007155">
    <property type="term" value="P:cell adhesion"/>
    <property type="evidence" value="ECO:0007669"/>
    <property type="project" value="InterPro"/>
</dbReference>
<feature type="domain" description="ZinT" evidence="6">
    <location>
        <begin position="337"/>
        <end position="516"/>
    </location>
</feature>
<dbReference type="RefSeq" id="WP_046789756.1">
    <property type="nucleotide sequence ID" value="NZ_CP011366.1"/>
</dbReference>
<reference evidence="9" key="2">
    <citation type="submission" date="2015-04" db="EMBL/GenBank/DDBJ databases">
        <title>Complete genome sequence of Salinicoccus halodurans strain H3B36, isolated from the Qaidam basin of China.</title>
        <authorList>
            <person name="Ma Y."/>
            <person name="Jiang K."/>
            <person name="Xue Y."/>
        </authorList>
    </citation>
    <scope>NUCLEOTIDE SEQUENCE [LARGE SCALE GENOMIC DNA]</scope>
    <source>
        <strain evidence="9">H3B36</strain>
    </source>
</reference>
<organism evidence="8 10">
    <name type="scientific">Salinicoccus halodurans</name>
    <dbReference type="NCBI Taxonomy" id="407035"/>
    <lineage>
        <taxon>Bacteria</taxon>
        <taxon>Bacillati</taxon>
        <taxon>Bacillota</taxon>
        <taxon>Bacilli</taxon>
        <taxon>Bacillales</taxon>
        <taxon>Staphylococcaceae</taxon>
        <taxon>Salinicoccus</taxon>
    </lineage>
</organism>
<dbReference type="GO" id="GO:0030001">
    <property type="term" value="P:metal ion transport"/>
    <property type="evidence" value="ECO:0007669"/>
    <property type="project" value="InterPro"/>
</dbReference>
<dbReference type="InterPro" id="IPR050492">
    <property type="entry name" value="Bact_metal-bind_prot9"/>
</dbReference>
<evidence type="ECO:0000313" key="7">
    <source>
        <dbReference type="EMBL" id="AKG73566.1"/>
    </source>
</evidence>
<dbReference type="SUPFAM" id="SSF50814">
    <property type="entry name" value="Lipocalins"/>
    <property type="match status" value="1"/>
</dbReference>
<dbReference type="SUPFAM" id="SSF53807">
    <property type="entry name" value="Helical backbone' metal receptor"/>
    <property type="match status" value="1"/>
</dbReference>
<evidence type="ECO:0000256" key="1">
    <source>
        <dbReference type="ARBA" id="ARBA00022729"/>
    </source>
</evidence>
<dbReference type="PROSITE" id="PS51257">
    <property type="entry name" value="PROKAR_LIPOPROTEIN"/>
    <property type="match status" value="1"/>
</dbReference>
<evidence type="ECO:0000259" key="6">
    <source>
        <dbReference type="Pfam" id="PF09223"/>
    </source>
</evidence>
<dbReference type="PRINTS" id="PR00691">
    <property type="entry name" value="ADHESINB"/>
</dbReference>
<evidence type="ECO:0000313" key="9">
    <source>
        <dbReference type="Proteomes" id="UP000034029"/>
    </source>
</evidence>